<dbReference type="PANTHER" id="PTHR33495:SF13">
    <property type="entry name" value="ANTI-SIGMA-F FACTOR ANTAGONIST RSFB"/>
    <property type="match status" value="1"/>
</dbReference>
<dbReference type="CDD" id="cd07043">
    <property type="entry name" value="STAS_anti-anti-sigma_factors"/>
    <property type="match status" value="1"/>
</dbReference>
<reference evidence="5" key="1">
    <citation type="journal article" date="2019" name="Int. J. Syst. Evol. Microbiol.">
        <title>The Global Catalogue of Microorganisms (GCM) 10K type strain sequencing project: providing services to taxonomists for standard genome sequencing and annotation.</title>
        <authorList>
            <consortium name="The Broad Institute Genomics Platform"/>
            <consortium name="The Broad Institute Genome Sequencing Center for Infectious Disease"/>
            <person name="Wu L."/>
            <person name="Ma J."/>
        </authorList>
    </citation>
    <scope>NUCLEOTIDE SEQUENCE [LARGE SCALE GENOMIC DNA]</scope>
    <source>
        <strain evidence="5">JCM 12165</strain>
    </source>
</reference>
<dbReference type="Gene3D" id="3.30.750.24">
    <property type="entry name" value="STAS domain"/>
    <property type="match status" value="1"/>
</dbReference>
<gene>
    <name evidence="4" type="ORF">ACFSCY_23390</name>
</gene>
<dbReference type="InterPro" id="IPR036513">
    <property type="entry name" value="STAS_dom_sf"/>
</dbReference>
<dbReference type="NCBIfam" id="TIGR00377">
    <property type="entry name" value="ant_ant_sig"/>
    <property type="match status" value="1"/>
</dbReference>
<feature type="domain" description="STAS" evidence="3">
    <location>
        <begin position="17"/>
        <end position="127"/>
    </location>
</feature>
<dbReference type="PROSITE" id="PS50801">
    <property type="entry name" value="STAS"/>
    <property type="match status" value="1"/>
</dbReference>
<dbReference type="RefSeq" id="WP_343986664.1">
    <property type="nucleotide sequence ID" value="NZ_BAAAJG010000027.1"/>
</dbReference>
<dbReference type="Proteomes" id="UP001597145">
    <property type="component" value="Unassembled WGS sequence"/>
</dbReference>
<dbReference type="InterPro" id="IPR002645">
    <property type="entry name" value="STAS_dom"/>
</dbReference>
<evidence type="ECO:0000256" key="2">
    <source>
        <dbReference type="RuleBase" id="RU003749"/>
    </source>
</evidence>
<comment type="similarity">
    <text evidence="1 2">Belongs to the anti-sigma-factor antagonist family.</text>
</comment>
<proteinExistence type="inferred from homology"/>
<evidence type="ECO:0000259" key="3">
    <source>
        <dbReference type="PROSITE" id="PS50801"/>
    </source>
</evidence>
<name>A0ABW4FQ80_9PSEU</name>
<dbReference type="Pfam" id="PF01740">
    <property type="entry name" value="STAS"/>
    <property type="match status" value="1"/>
</dbReference>
<keyword evidence="5" id="KW-1185">Reference proteome</keyword>
<evidence type="ECO:0000313" key="4">
    <source>
        <dbReference type="EMBL" id="MFD1532377.1"/>
    </source>
</evidence>
<sequence length="127" mass="13173">MGNTDESHESSLPAGAIFVHTDERSGAVLVAVAGEVDLVTAPRLRAAVDDALARLAGRTLVLDLSGVTFFGSPGLHILAATATRVREAGGAAGLRVVATRAALRPIQITGLDVLIRLYETAEETLDD</sequence>
<dbReference type="EMBL" id="JBHUCP010000018">
    <property type="protein sequence ID" value="MFD1532377.1"/>
    <property type="molecule type" value="Genomic_DNA"/>
</dbReference>
<dbReference type="PANTHER" id="PTHR33495">
    <property type="entry name" value="ANTI-SIGMA FACTOR ANTAGONIST TM_1081-RELATED-RELATED"/>
    <property type="match status" value="1"/>
</dbReference>
<dbReference type="InterPro" id="IPR003658">
    <property type="entry name" value="Anti-sigma_ant"/>
</dbReference>
<comment type="caution">
    <text evidence="4">The sequence shown here is derived from an EMBL/GenBank/DDBJ whole genome shotgun (WGS) entry which is preliminary data.</text>
</comment>
<accession>A0ABW4FQ80</accession>
<evidence type="ECO:0000256" key="1">
    <source>
        <dbReference type="ARBA" id="ARBA00009013"/>
    </source>
</evidence>
<dbReference type="SUPFAM" id="SSF52091">
    <property type="entry name" value="SpoIIaa-like"/>
    <property type="match status" value="1"/>
</dbReference>
<protein>
    <recommendedName>
        <fullName evidence="2">Anti-sigma factor antagonist</fullName>
    </recommendedName>
</protein>
<evidence type="ECO:0000313" key="5">
    <source>
        <dbReference type="Proteomes" id="UP001597145"/>
    </source>
</evidence>
<organism evidence="4 5">
    <name type="scientific">Pseudonocardia aurantiaca</name>
    <dbReference type="NCBI Taxonomy" id="75290"/>
    <lineage>
        <taxon>Bacteria</taxon>
        <taxon>Bacillati</taxon>
        <taxon>Actinomycetota</taxon>
        <taxon>Actinomycetes</taxon>
        <taxon>Pseudonocardiales</taxon>
        <taxon>Pseudonocardiaceae</taxon>
        <taxon>Pseudonocardia</taxon>
    </lineage>
</organism>